<dbReference type="Proteomes" id="UP000193404">
    <property type="component" value="Chromosome"/>
</dbReference>
<gene>
    <name evidence="1" type="ORF">B6F84_09495</name>
</gene>
<evidence type="ECO:0000313" key="1">
    <source>
        <dbReference type="EMBL" id="ARM77139.1"/>
    </source>
</evidence>
<dbReference type="STRING" id="282676.B6F84_09495"/>
<reference evidence="1 2" key="1">
    <citation type="submission" date="2017-03" db="EMBL/GenBank/DDBJ databases">
        <title>Sulfur activation and transportation mechanism of thermophilic Archaea Acidianus manzaensis YN-25.</title>
        <authorList>
            <person name="Ma Y."/>
            <person name="Yang Y."/>
            <person name="Xia J."/>
        </authorList>
    </citation>
    <scope>NUCLEOTIDE SEQUENCE [LARGE SCALE GENOMIC DNA]</scope>
    <source>
        <strain evidence="1 2">YN-25</strain>
    </source>
</reference>
<dbReference type="OrthoDB" id="34276at2157"/>
<proteinExistence type="predicted"/>
<keyword evidence="2" id="KW-1185">Reference proteome</keyword>
<dbReference type="KEGG" id="aman:B6F84_09495"/>
<sequence>MINKLWMVIDLQLPLVKSDMNTFLLQDGEITQDDLNNFNNAEKIIRQAYQISDSNESKAKDLIKDALQILDNIKPKKPFPPEMRIRFEELKASLKDILSENVSQSAVQK</sequence>
<evidence type="ECO:0000313" key="2">
    <source>
        <dbReference type="Proteomes" id="UP000193404"/>
    </source>
</evidence>
<organism evidence="1 2">
    <name type="scientific">Acidianus manzaensis</name>
    <dbReference type="NCBI Taxonomy" id="282676"/>
    <lineage>
        <taxon>Archaea</taxon>
        <taxon>Thermoproteota</taxon>
        <taxon>Thermoprotei</taxon>
        <taxon>Sulfolobales</taxon>
        <taxon>Sulfolobaceae</taxon>
        <taxon>Acidianus</taxon>
    </lineage>
</organism>
<protein>
    <submittedName>
        <fullName evidence="1">Uncharacterized protein</fullName>
    </submittedName>
</protein>
<name>A0A1W6K3M8_9CREN</name>
<accession>A0A1W6K3M8</accession>
<dbReference type="AlphaFoldDB" id="A0A1W6K3M8"/>
<dbReference type="EMBL" id="CP020477">
    <property type="protein sequence ID" value="ARM77139.1"/>
    <property type="molecule type" value="Genomic_DNA"/>
</dbReference>